<protein>
    <submittedName>
        <fullName evidence="2">Uncharacterized protein</fullName>
    </submittedName>
</protein>
<feature type="region of interest" description="Disordered" evidence="1">
    <location>
        <begin position="395"/>
        <end position="430"/>
    </location>
</feature>
<evidence type="ECO:0000313" key="2">
    <source>
        <dbReference type="EMBL" id="OBZ76149.1"/>
    </source>
</evidence>
<dbReference type="InterPro" id="IPR043502">
    <property type="entry name" value="DNA/RNA_pol_sf"/>
</dbReference>
<dbReference type="EMBL" id="LUGG01000003">
    <property type="protein sequence ID" value="OBZ76149.1"/>
    <property type="molecule type" value="Genomic_DNA"/>
</dbReference>
<dbReference type="STRING" id="5627.A0A1C7MIB5"/>
<reference evidence="2 3" key="1">
    <citation type="submission" date="2016-03" db="EMBL/GenBank/DDBJ databases">
        <title>Whole genome sequencing of Grifola frondosa 9006-11.</title>
        <authorList>
            <person name="Min B."/>
            <person name="Park H."/>
            <person name="Kim J.-G."/>
            <person name="Cho H."/>
            <person name="Oh Y.-L."/>
            <person name="Kong W.-S."/>
            <person name="Choi I.-G."/>
        </authorList>
    </citation>
    <scope>NUCLEOTIDE SEQUENCE [LARGE SCALE GENOMIC DNA]</scope>
    <source>
        <strain evidence="2 3">9006-11</strain>
    </source>
</reference>
<evidence type="ECO:0000313" key="3">
    <source>
        <dbReference type="Proteomes" id="UP000092993"/>
    </source>
</evidence>
<dbReference type="AlphaFoldDB" id="A0A1C7MIB5"/>
<sequence>MFDLYVGYDERLIADSSRDLTTFQTPFGPLRLITLPMGWTNSVLIFHDNVTHILQAEIPHVTIPYIDGVPCRGPATWYRLPDGTFETIPTMLVSSRYFVFPSSSSLDIAVLLKGDFPTNRELLSSEIGVCAMISPKSVHFSEQSFDPKQIAAQDDLKQALLDSPALRAIDYTLDASVILAVDTSYIAVGFYLCHLIVEVDARYIKGMLQNPDISPSASINCWIIAILTFHFTLEEDDFEDWINTLYGFPHLIQPAWHSLPSTPTLAIFTNSMSDLSDISDPIPSYDSVPRSEKAAAADQRLHSVRLWLSNLAQPPDLSDSAYEAFVRYCLSFFSKDSCLWRKDSQAVATLLAELDGSVLDRPITAFRIIPYFARHHIDIPDDLLDISMARLREMEASKDQGDDEDLDSITPLHIHDSPDTTDSSSSVHQN</sequence>
<keyword evidence="3" id="KW-1185">Reference proteome</keyword>
<proteinExistence type="predicted"/>
<evidence type="ECO:0000256" key="1">
    <source>
        <dbReference type="SAM" id="MobiDB-lite"/>
    </source>
</evidence>
<dbReference type="Proteomes" id="UP000092993">
    <property type="component" value="Unassembled WGS sequence"/>
</dbReference>
<name>A0A1C7MIB5_GRIFR</name>
<feature type="compositionally biased region" description="Low complexity" evidence="1">
    <location>
        <begin position="420"/>
        <end position="430"/>
    </location>
</feature>
<dbReference type="SUPFAM" id="SSF56672">
    <property type="entry name" value="DNA/RNA polymerases"/>
    <property type="match status" value="1"/>
</dbReference>
<accession>A0A1C7MIB5</accession>
<dbReference type="OrthoDB" id="3219745at2759"/>
<gene>
    <name evidence="2" type="ORF">A0H81_03902</name>
</gene>
<comment type="caution">
    <text evidence="2">The sequence shown here is derived from an EMBL/GenBank/DDBJ whole genome shotgun (WGS) entry which is preliminary data.</text>
</comment>
<organism evidence="2 3">
    <name type="scientific">Grifola frondosa</name>
    <name type="common">Maitake</name>
    <name type="synonym">Polyporus frondosus</name>
    <dbReference type="NCBI Taxonomy" id="5627"/>
    <lineage>
        <taxon>Eukaryota</taxon>
        <taxon>Fungi</taxon>
        <taxon>Dikarya</taxon>
        <taxon>Basidiomycota</taxon>
        <taxon>Agaricomycotina</taxon>
        <taxon>Agaricomycetes</taxon>
        <taxon>Polyporales</taxon>
        <taxon>Grifolaceae</taxon>
        <taxon>Grifola</taxon>
    </lineage>
</organism>